<feature type="region of interest" description="Disordered" evidence="1">
    <location>
        <begin position="458"/>
        <end position="481"/>
    </location>
</feature>
<evidence type="ECO:0000313" key="3">
    <source>
        <dbReference type="Proteomes" id="UP000204584"/>
    </source>
</evidence>
<accession>A0A291AT96</accession>
<keyword evidence="3" id="KW-1185">Reference proteome</keyword>
<sequence length="715" mass="74895">MQQQQQQQQREQQQTRPPQARTQSIRPSTAAPIKSTIVPTTARTAVANAAAVAAIIRPSSAPIRPSTAPVQRPPAVVAPAQPRQAAHPSNSATVSHAPMPTAHASTPPNPAPVASVPTQRPAASIVPAARVAPATIAQNATPHLGGPTSVVRQQTTPLAPRPILQTATPSAGPKLPPAKIAPAVVSTRSTVPAREAISTTTPPAGSPSTPTLGQSIEAPAPGANTHPLSTSVDSVSSSATAYRAPDGLDSASLAPTATPVPKSMPTPTMPDKDNSTSLEGGPVGPDVAQVLAGSIDIAPALAPPHAVAPHPKVESATFADANAVQLPVHDVASDAAVSVDAFVNRNVLEPECNPGRHAKRRRVDSNDDDEKDSINDTKDQETDAMDSLCGDHQALTNAASTVGAECERARAPTSPSYNCDPAPEPADDNAWAQKDGAQRHAQPPFDQIDSLHLCNRKQDDRDKTQTAAADDVAPNKDSVRKSKESLLLPVRALATAKQEPLAKEAFVYPPPPPDERRAGYRRLPGACGVQVSPCGRVIDRPVSREITLGGPWKLPADSDLDGAADGDGGGVNPTRTAVRFWLTRPVESVRVIGAPCEFCLAVDGAVIEPHSVGGLLEMGDVCDAESRPSHWPAGAAGDRLYRALSIVRRARIHGQAITPGVLDLTGIETALVFRGRLDRDTLDRMVVRFATYNVWRECRSADGKTLVSGQWLYGS</sequence>
<evidence type="ECO:0000256" key="1">
    <source>
        <dbReference type="SAM" id="MobiDB-lite"/>
    </source>
</evidence>
<proteinExistence type="predicted"/>
<feature type="region of interest" description="Disordered" evidence="1">
    <location>
        <begin position="406"/>
        <end position="443"/>
    </location>
</feature>
<evidence type="ECO:0000313" key="2">
    <source>
        <dbReference type="EMBL" id="ATE82111.1"/>
    </source>
</evidence>
<feature type="compositionally biased region" description="Low complexity" evidence="1">
    <location>
        <begin position="1"/>
        <end position="23"/>
    </location>
</feature>
<feature type="region of interest" description="Disordered" evidence="1">
    <location>
        <begin position="193"/>
        <end position="287"/>
    </location>
</feature>
<reference evidence="2 3" key="1">
    <citation type="journal article" date="2013" name="Science">
        <title>Pandoraviruses: amoeba viruses with genomes up to 2.5 Mb reaching that of parasitic eukaryotes.</title>
        <authorList>
            <person name="Philippe N."/>
            <person name="Legendre M."/>
            <person name="Doutre G."/>
            <person name="Coute Y."/>
            <person name="Poirot O."/>
            <person name="Lescot M."/>
            <person name="Arslan D."/>
            <person name="Seltzer V."/>
            <person name="Bertaux L."/>
            <person name="Bruley C."/>
            <person name="Garin J."/>
            <person name="Claverie J.M."/>
            <person name="Abergel C."/>
        </authorList>
    </citation>
    <scope>NUCLEOTIDE SEQUENCE [LARGE SCALE GENOMIC DNA]</scope>
</reference>
<dbReference type="RefSeq" id="YP_009429950.1">
    <property type="nucleotide sequence ID" value="NC_022098.1"/>
</dbReference>
<feature type="region of interest" description="Disordered" evidence="1">
    <location>
        <begin position="1"/>
        <end position="37"/>
    </location>
</feature>
<dbReference type="GeneID" id="34568076"/>
<feature type="compositionally biased region" description="Low complexity" evidence="1">
    <location>
        <begin position="229"/>
        <end position="241"/>
    </location>
</feature>
<feature type="region of interest" description="Disordered" evidence="1">
    <location>
        <begin position="57"/>
        <end position="117"/>
    </location>
</feature>
<name>A0A291AT96_9VIRU</name>
<feature type="compositionally biased region" description="Basic and acidic residues" evidence="1">
    <location>
        <begin position="372"/>
        <end position="381"/>
    </location>
</feature>
<dbReference type="KEGG" id="vg:34568076"/>
<dbReference type="EMBL" id="KC977571">
    <property type="protein sequence ID" value="ATE82111.1"/>
    <property type="molecule type" value="Genomic_DNA"/>
</dbReference>
<feature type="region of interest" description="Disordered" evidence="1">
    <location>
        <begin position="350"/>
        <end position="384"/>
    </location>
</feature>
<dbReference type="Proteomes" id="UP000204584">
    <property type="component" value="Segment"/>
</dbReference>
<organism evidence="2 3">
    <name type="scientific">Pandoravirus salinus</name>
    <dbReference type="NCBI Taxonomy" id="1349410"/>
    <lineage>
        <taxon>Viruses</taxon>
        <taxon>Pandoravirus</taxon>
    </lineage>
</organism>
<feature type="compositionally biased region" description="Low complexity" evidence="1">
    <location>
        <begin position="198"/>
        <end position="211"/>
    </location>
</feature>
<gene>
    <name evidence="2" type="ORF">psal_cds_51</name>
</gene>
<feature type="compositionally biased region" description="Low complexity" evidence="1">
    <location>
        <begin position="57"/>
        <end position="86"/>
    </location>
</feature>
<protein>
    <submittedName>
        <fullName evidence="2">Atrophin-1 incomplete domain containing protein</fullName>
    </submittedName>
</protein>